<gene>
    <name evidence="2" type="ORF">RM779_22900</name>
</gene>
<dbReference type="GO" id="GO:0016746">
    <property type="term" value="F:acyltransferase activity"/>
    <property type="evidence" value="ECO:0007669"/>
    <property type="project" value="UniProtKB-KW"/>
</dbReference>
<dbReference type="Proteomes" id="UP001183615">
    <property type="component" value="Unassembled WGS sequence"/>
</dbReference>
<keyword evidence="2" id="KW-0012">Acyltransferase</keyword>
<evidence type="ECO:0000313" key="3">
    <source>
        <dbReference type="Proteomes" id="UP001183615"/>
    </source>
</evidence>
<sequence>MNMIIETVEGEPDGLRSGAWRFSAPALAPGRMISAADDTRWLTRWSVARSHDRILGAVTSRTPRSERFINNAYDLGGHADLLGGVVPDDPRRWVFVGSSGELAAGALISAELPPGEAAELSAALVAEAFGQAEDAGNYPVALFVRDREVDSFAAGLAGRATVRSLATTAELHLTGSDEEEHTAALPSSQRARCRRDRRKFAELGHLADCVPAEDVITEAAPLVCAVKRKYGAADHPRLCEYRLRQWARALGPNTCRASIVRDTDGELLAVSFFAIQDTVLESYEIGLVDEMPGREYSYLQAMIHGPVQYALKHGCRSVDLGLDSPTVKERRGAAIGTAWAISPA</sequence>
<keyword evidence="3" id="KW-1185">Reference proteome</keyword>
<protein>
    <submittedName>
        <fullName evidence="2">GNAT family N-acetyltransferase</fullName>
        <ecNumber evidence="2">2.3.1.-</ecNumber>
    </submittedName>
</protein>
<proteinExistence type="predicted"/>
<dbReference type="EMBL" id="JAVREV010000013">
    <property type="protein sequence ID" value="MDT0445424.1"/>
    <property type="molecule type" value="Genomic_DNA"/>
</dbReference>
<feature type="domain" description="BioF2-like acetyltransferase" evidence="1">
    <location>
        <begin position="187"/>
        <end position="322"/>
    </location>
</feature>
<organism evidence="2 3">
    <name type="scientific">Streptomyces johnsoniae</name>
    <dbReference type="NCBI Taxonomy" id="3075532"/>
    <lineage>
        <taxon>Bacteria</taxon>
        <taxon>Bacillati</taxon>
        <taxon>Actinomycetota</taxon>
        <taxon>Actinomycetes</taxon>
        <taxon>Kitasatosporales</taxon>
        <taxon>Streptomycetaceae</taxon>
        <taxon>Streptomyces</taxon>
    </lineage>
</organism>
<keyword evidence="2" id="KW-0808">Transferase</keyword>
<name>A0ABU2SC61_9ACTN</name>
<dbReference type="Pfam" id="PF13480">
    <property type="entry name" value="Acetyltransf_6"/>
    <property type="match status" value="1"/>
</dbReference>
<evidence type="ECO:0000313" key="2">
    <source>
        <dbReference type="EMBL" id="MDT0445424.1"/>
    </source>
</evidence>
<dbReference type="RefSeq" id="WP_311619628.1">
    <property type="nucleotide sequence ID" value="NZ_JAVREV010000013.1"/>
</dbReference>
<dbReference type="SUPFAM" id="SSF55729">
    <property type="entry name" value="Acyl-CoA N-acyltransferases (Nat)"/>
    <property type="match status" value="1"/>
</dbReference>
<dbReference type="InterPro" id="IPR016181">
    <property type="entry name" value="Acyl_CoA_acyltransferase"/>
</dbReference>
<reference evidence="3" key="1">
    <citation type="submission" date="2023-07" db="EMBL/GenBank/DDBJ databases">
        <title>30 novel species of actinomycetes from the DSMZ collection.</title>
        <authorList>
            <person name="Nouioui I."/>
        </authorList>
    </citation>
    <scope>NUCLEOTIDE SEQUENCE [LARGE SCALE GENOMIC DNA]</scope>
    <source>
        <strain evidence="3">DSM 41886</strain>
    </source>
</reference>
<dbReference type="Gene3D" id="3.40.630.30">
    <property type="match status" value="1"/>
</dbReference>
<dbReference type="InterPro" id="IPR038740">
    <property type="entry name" value="BioF2-like_GNAT_dom"/>
</dbReference>
<dbReference type="EC" id="2.3.1.-" evidence="2"/>
<accession>A0ABU2SC61</accession>
<comment type="caution">
    <text evidence="2">The sequence shown here is derived from an EMBL/GenBank/DDBJ whole genome shotgun (WGS) entry which is preliminary data.</text>
</comment>
<evidence type="ECO:0000259" key="1">
    <source>
        <dbReference type="Pfam" id="PF13480"/>
    </source>
</evidence>